<feature type="transmembrane region" description="Helical" evidence="1">
    <location>
        <begin position="199"/>
        <end position="222"/>
    </location>
</feature>
<dbReference type="AlphaFoldDB" id="A0AB35UUX7"/>
<keyword evidence="1" id="KW-0472">Membrane</keyword>
<name>A0AB35UUX7_9FIRM</name>
<dbReference type="RefSeq" id="WP_320884248.1">
    <property type="nucleotide sequence ID" value="NZ_BAABZA010000004.1"/>
</dbReference>
<feature type="transmembrane region" description="Helical" evidence="1">
    <location>
        <begin position="259"/>
        <end position="277"/>
    </location>
</feature>
<feature type="transmembrane region" description="Helical" evidence="1">
    <location>
        <begin position="166"/>
        <end position="187"/>
    </location>
</feature>
<dbReference type="InterPro" id="IPR021552">
    <property type="entry name" value="ArsP_2"/>
</dbReference>
<comment type="caution">
    <text evidence="2">The sequence shown here is derived from an EMBL/GenBank/DDBJ whole genome shotgun (WGS) entry which is preliminary data.</text>
</comment>
<feature type="transmembrane region" description="Helical" evidence="1">
    <location>
        <begin position="12"/>
        <end position="29"/>
    </location>
</feature>
<evidence type="ECO:0000313" key="2">
    <source>
        <dbReference type="EMBL" id="MDY5169256.1"/>
    </source>
</evidence>
<accession>A0AB35UUX7</accession>
<gene>
    <name evidence="2" type="ORF">MQE39_14145</name>
</gene>
<proteinExistence type="predicted"/>
<evidence type="ECO:0000256" key="1">
    <source>
        <dbReference type="SAM" id="Phobius"/>
    </source>
</evidence>
<dbReference type="NCBIfam" id="NF037962">
    <property type="entry name" value="arsenic_eff"/>
    <property type="match status" value="2"/>
</dbReference>
<sequence>MIDVIIDALVDTVKLLPLLYLSYLLIDFIDKRSSAYRLNYLFIKNLGPLFGALLGLVPQCGFSVIAASLFAQQGISAGTLVACFMATSDEALPMLLAYPSEYKSLGLLLILKLVIAILSGYLLDFVLYKKTLNEEDDFEIELSDPGCSCGSNSFMNALNRTLKTTMFILGINLVIGFVLFGIGEDALSSLLNVHPMLQPFAAALIGFIPNCAASILLVQLYVLGGLSFGSMVAGLCTGAGIGMAVLWKQNKNKRENSLLLLYMFLFSSAAGLLLQLML</sequence>
<dbReference type="EMBL" id="JALDAW010000022">
    <property type="protein sequence ID" value="MDY5169256.1"/>
    <property type="molecule type" value="Genomic_DNA"/>
</dbReference>
<organism evidence="2 3">
    <name type="scientific">Dielma fastidiosa</name>
    <dbReference type="NCBI Taxonomy" id="1034346"/>
    <lineage>
        <taxon>Bacteria</taxon>
        <taxon>Bacillati</taxon>
        <taxon>Bacillota</taxon>
        <taxon>Erysipelotrichia</taxon>
        <taxon>Erysipelotrichales</taxon>
        <taxon>Erysipelotrichaceae</taxon>
        <taxon>Dielma</taxon>
    </lineage>
</organism>
<feature type="transmembrane region" description="Helical" evidence="1">
    <location>
        <begin position="228"/>
        <end position="247"/>
    </location>
</feature>
<reference evidence="2" key="1">
    <citation type="submission" date="2022-03" db="EMBL/GenBank/DDBJ databases">
        <title>First case of bacteraemia caused by Dielma fastidiosa in a patient hospitalised with diverticulitis.</title>
        <authorList>
            <person name="Forman-Ankjaer B."/>
            <person name="Hvid-Jensen F."/>
            <person name="Kobel C.M."/>
            <person name="Greve T."/>
        </authorList>
    </citation>
    <scope>NUCLEOTIDE SEQUENCE</scope>
    <source>
        <strain evidence="2">AUH_DF_2021</strain>
    </source>
</reference>
<keyword evidence="1" id="KW-1133">Transmembrane helix</keyword>
<protein>
    <submittedName>
        <fullName evidence="2">Arsenic efflux protein</fullName>
    </submittedName>
</protein>
<dbReference type="Proteomes" id="UP001276902">
    <property type="component" value="Unassembled WGS sequence"/>
</dbReference>
<feature type="transmembrane region" description="Helical" evidence="1">
    <location>
        <begin position="105"/>
        <end position="123"/>
    </location>
</feature>
<keyword evidence="1" id="KW-0812">Transmembrane</keyword>
<dbReference type="Pfam" id="PF11449">
    <property type="entry name" value="ArsP_2"/>
    <property type="match status" value="2"/>
</dbReference>
<evidence type="ECO:0000313" key="3">
    <source>
        <dbReference type="Proteomes" id="UP001276902"/>
    </source>
</evidence>